<gene>
    <name evidence="5" type="ORF">BW737_013095</name>
</gene>
<evidence type="ECO:0000259" key="4">
    <source>
        <dbReference type="PROSITE" id="PS51186"/>
    </source>
</evidence>
<dbReference type="Gene3D" id="3.40.630.30">
    <property type="match status" value="1"/>
</dbReference>
<evidence type="ECO:0000256" key="1">
    <source>
        <dbReference type="ARBA" id="ARBA00022679"/>
    </source>
</evidence>
<dbReference type="SUPFAM" id="SSF55729">
    <property type="entry name" value="Acyl-CoA N-acyltransferases (Nat)"/>
    <property type="match status" value="1"/>
</dbReference>
<dbReference type="Proteomes" id="UP000194577">
    <property type="component" value="Unassembled WGS sequence"/>
</dbReference>
<keyword evidence="6" id="KW-1185">Reference proteome</keyword>
<comment type="caution">
    <text evidence="5">The sequence shown here is derived from an EMBL/GenBank/DDBJ whole genome shotgun (WGS) entry which is preliminary data.</text>
</comment>
<accession>A0ABX4M999</accession>
<name>A0ABX4M999_9ACTO</name>
<evidence type="ECO:0000313" key="5">
    <source>
        <dbReference type="EMBL" id="PHP51946.1"/>
    </source>
</evidence>
<dbReference type="RefSeq" id="WP_086615606.1">
    <property type="nucleotide sequence ID" value="NZ_MTPX02000072.1"/>
</dbReference>
<dbReference type="InterPro" id="IPR051531">
    <property type="entry name" value="N-acetyltransferase"/>
</dbReference>
<evidence type="ECO:0000256" key="2">
    <source>
        <dbReference type="ARBA" id="ARBA00023315"/>
    </source>
</evidence>
<dbReference type="InterPro" id="IPR016181">
    <property type="entry name" value="Acyl_CoA_acyltransferase"/>
</dbReference>
<sequence length="214" mass="23648">MQPLDIRIPAARRDGVDLPALVLSVPTLSDTDRIAEVCQDPDIQRWTTIPTPYARQDAVDFIEDVVAPGWDAGRIYTWGVRELDATEPVSPRLVGMLSVLVTDSGRGEIGFWLAPDARGRGTMHRALAAVIELLFDPDGPFALPVLGWACLIDDGAPNWASWRTAWRLGFVREGRRRGVFRKNGRSYDEWTGSLLAHEPREPAAPWDGPEPVAG</sequence>
<proteinExistence type="inferred from homology"/>
<evidence type="ECO:0000256" key="3">
    <source>
        <dbReference type="ARBA" id="ARBA00038502"/>
    </source>
</evidence>
<dbReference type="EMBL" id="MTPX02000072">
    <property type="protein sequence ID" value="PHP51946.1"/>
    <property type="molecule type" value="Genomic_DNA"/>
</dbReference>
<dbReference type="PANTHER" id="PTHR43792">
    <property type="entry name" value="GNAT FAMILY, PUTATIVE (AFU_ORTHOLOGUE AFUA_3G00765)-RELATED-RELATED"/>
    <property type="match status" value="1"/>
</dbReference>
<keyword evidence="2" id="KW-0012">Acyltransferase</keyword>
<organism evidence="5 6">
    <name type="scientific">Actinomyces ruminis</name>
    <dbReference type="NCBI Taxonomy" id="1937003"/>
    <lineage>
        <taxon>Bacteria</taxon>
        <taxon>Bacillati</taxon>
        <taxon>Actinomycetota</taxon>
        <taxon>Actinomycetes</taxon>
        <taxon>Actinomycetales</taxon>
        <taxon>Actinomycetaceae</taxon>
        <taxon>Actinomyces</taxon>
    </lineage>
</organism>
<comment type="similarity">
    <text evidence="3">Belongs to the acetyltransferase family. RimJ subfamily.</text>
</comment>
<dbReference type="Pfam" id="PF13302">
    <property type="entry name" value="Acetyltransf_3"/>
    <property type="match status" value="1"/>
</dbReference>
<evidence type="ECO:0000313" key="6">
    <source>
        <dbReference type="Proteomes" id="UP000194577"/>
    </source>
</evidence>
<dbReference type="PROSITE" id="PS51186">
    <property type="entry name" value="GNAT"/>
    <property type="match status" value="1"/>
</dbReference>
<dbReference type="PANTHER" id="PTHR43792:SF8">
    <property type="entry name" value="[RIBOSOMAL PROTEIN US5]-ALANINE N-ACETYLTRANSFERASE"/>
    <property type="match status" value="1"/>
</dbReference>
<keyword evidence="1" id="KW-0808">Transferase</keyword>
<feature type="domain" description="N-acetyltransferase" evidence="4">
    <location>
        <begin position="21"/>
        <end position="201"/>
    </location>
</feature>
<reference evidence="5 6" key="1">
    <citation type="submission" date="2017-10" db="EMBL/GenBank/DDBJ databases">
        <title>Draft genome sequence of cellulolytic Actinomyces sp CtC72 isolated from cattle rumen fluid.</title>
        <authorList>
            <person name="Joshi A.J."/>
            <person name="Vasudevan G."/>
            <person name="Lanjekar V.B."/>
            <person name="Hivarkar S."/>
            <person name="Engineer A."/>
            <person name="Pore S.D."/>
            <person name="Dhakephalkar P.K."/>
            <person name="Dagar S."/>
        </authorList>
    </citation>
    <scope>NUCLEOTIDE SEQUENCE [LARGE SCALE GENOMIC DNA]</scope>
    <source>
        <strain evidence="6">CtC72</strain>
    </source>
</reference>
<protein>
    <submittedName>
        <fullName evidence="5">N-acetyltransferase</fullName>
    </submittedName>
</protein>
<dbReference type="InterPro" id="IPR000182">
    <property type="entry name" value="GNAT_dom"/>
</dbReference>